<organism evidence="1">
    <name type="scientific">Ralstonia solanacearum</name>
    <name type="common">Pseudomonas solanacearum</name>
    <dbReference type="NCBI Taxonomy" id="305"/>
    <lineage>
        <taxon>Bacteria</taxon>
        <taxon>Pseudomonadati</taxon>
        <taxon>Pseudomonadota</taxon>
        <taxon>Betaproteobacteria</taxon>
        <taxon>Burkholderiales</taxon>
        <taxon>Burkholderiaceae</taxon>
        <taxon>Ralstonia</taxon>
        <taxon>Ralstonia solanacearum species complex</taxon>
    </lineage>
</organism>
<gene>
    <name evidence="1" type="ORF">RUN1744_v1_2970001</name>
</gene>
<dbReference type="AlphaFoldDB" id="A0A0S4UX00"/>
<sequence>MPLPLLTAQDADDGCVPIVTV</sequence>
<evidence type="ECO:0000313" key="1">
    <source>
        <dbReference type="EMBL" id="CUV26786.1"/>
    </source>
</evidence>
<reference evidence="1" key="1">
    <citation type="submission" date="2015-10" db="EMBL/GenBank/DDBJ databases">
        <authorList>
            <person name="Gilbert D.G."/>
        </authorList>
    </citation>
    <scope>NUCLEOTIDE SEQUENCE</scope>
    <source>
        <strain evidence="1">Phyl III-seqv23</strain>
    </source>
</reference>
<proteinExistence type="predicted"/>
<dbReference type="EMBL" id="LN899823">
    <property type="protein sequence ID" value="CUV26786.1"/>
    <property type="molecule type" value="Genomic_DNA"/>
</dbReference>
<accession>A0A0S4UX00</accession>
<protein>
    <submittedName>
        <fullName evidence="1">Uncharacterized protein</fullName>
    </submittedName>
</protein>
<name>A0A0S4UX00_RALSL</name>